<dbReference type="Gene3D" id="2.40.37.10">
    <property type="entry name" value="Lyase, Ornithine Decarboxylase, Chain A, domain 1"/>
    <property type="match status" value="1"/>
</dbReference>
<feature type="region of interest" description="Disordered" evidence="3">
    <location>
        <begin position="128"/>
        <end position="185"/>
    </location>
</feature>
<dbReference type="PRINTS" id="PR01182">
    <property type="entry name" value="ORNDCRBXLASE"/>
</dbReference>
<name>A0A7S4KE41_9STRA</name>
<feature type="domain" description="Orn/DAP/Arg decarboxylase 2 C-terminal" evidence="4">
    <location>
        <begin position="622"/>
        <end position="762"/>
    </location>
</feature>
<feature type="compositionally biased region" description="Basic and acidic residues" evidence="3">
    <location>
        <begin position="176"/>
        <end position="185"/>
    </location>
</feature>
<dbReference type="InterPro" id="IPR002433">
    <property type="entry name" value="Orn_de-COase"/>
</dbReference>
<dbReference type="PANTHER" id="PTHR11482">
    <property type="entry name" value="ARGININE/DIAMINOPIMELATE/ORNITHINE DECARBOXYLASE"/>
    <property type="match status" value="1"/>
</dbReference>
<dbReference type="SUPFAM" id="SSF50621">
    <property type="entry name" value="Alanine racemase C-terminal domain-like"/>
    <property type="match status" value="1"/>
</dbReference>
<dbReference type="InterPro" id="IPR009006">
    <property type="entry name" value="Ala_racemase/Decarboxylase_C"/>
</dbReference>
<protein>
    <recommendedName>
        <fullName evidence="4">Orn/DAP/Arg decarboxylase 2 C-terminal domain-containing protein</fullName>
    </recommendedName>
</protein>
<sequence length="805" mass="87057">MASIEPPRREAHEAHQSGHLRPVCSTGGEVNSPSTDIEGHPRSRASAKEGVKSAWAERRLRSPRESLVGDDGVDTVGFSASKEEEAVYRCFPSSDEKRSSETRGQRSGGGGLSNLCRTWRDLQTNLTRAFDPKQGDQPRSSQADNDTGRRHASETTGMRSKPEAGAAMQGASGRTRASESSRRSLVETTARLQTAAAVAAEVTALGFCDRGVHCLDSKDEHSQGDGRDCGVERPDVSILPSRYDQSLALAVTASERRRAFLLLDLARVASAHRAFHSYASGPGVYSRDRTDEEMRAVADRRGKSVHVVPQFRVTANRDPHLLALLVRLGVGLRCGSGDDVKEAREAARKAMGEEEDQPSAPGMGNGRQSFPAVVDDATRTRKPDGYLRRLTFSLDHGAVSPPGGKGVDIAVDGPEEVRRVRSALRRFSLRRGGQDGNDCAVTAPSCCFILRLPPFGVTNDATASWEHLVRSTISAVKEKGCASDLSGVSIDLTPWKTTLESNISTNVSNVCKVRNHSSECNSDDSKQVLHKICMVLRWIRLFLIASSPDIKRHRMRIDLTGLPRPLTRHAAENLTSALATLVSSPPTENEVLTTMRHFGTEVNVCTDKAAAELDSGVAYTADLTHHLVSHAGALCTRIIGIKRATSEQDDTRAHVYIDDGCYGSLSSCYSSKSDEAKNEKGMANNVLAKFEFHPIPLYGGIRSESDLSSTFKTSSSTASNAQRVRATVWGPTCDGLDRVCEAAWLPDDLVTNRDWLVFPHMGCGGFGGGLGLGTAFNGFDPPDTAYCMLGYFSGYNNNSFKSSIG</sequence>
<feature type="compositionally biased region" description="Basic and acidic residues" evidence="3">
    <location>
        <begin position="37"/>
        <end position="64"/>
    </location>
</feature>
<gene>
    <name evidence="5" type="ORF">OAUR00152_LOCUS43318</name>
</gene>
<dbReference type="InterPro" id="IPR022643">
    <property type="entry name" value="De-COase2_C"/>
</dbReference>
<feature type="region of interest" description="Disordered" evidence="3">
    <location>
        <begin position="1"/>
        <end position="116"/>
    </location>
</feature>
<dbReference type="PANTHER" id="PTHR11482:SF6">
    <property type="entry name" value="ORNITHINE DECARBOXYLASE 1-RELATED"/>
    <property type="match status" value="1"/>
</dbReference>
<accession>A0A7S4KE41</accession>
<evidence type="ECO:0000313" key="5">
    <source>
        <dbReference type="EMBL" id="CAE2291235.1"/>
    </source>
</evidence>
<evidence type="ECO:0000256" key="1">
    <source>
        <dbReference type="ARBA" id="ARBA00022898"/>
    </source>
</evidence>
<feature type="compositionally biased region" description="Basic and acidic residues" evidence="3">
    <location>
        <begin position="94"/>
        <end position="104"/>
    </location>
</feature>
<evidence type="ECO:0000256" key="3">
    <source>
        <dbReference type="SAM" id="MobiDB-lite"/>
    </source>
</evidence>
<keyword evidence="2" id="KW-0456">Lyase</keyword>
<proteinExistence type="predicted"/>
<feature type="compositionally biased region" description="Basic and acidic residues" evidence="3">
    <location>
        <begin position="1"/>
        <end position="16"/>
    </location>
</feature>
<dbReference type="GO" id="GO:0033387">
    <property type="term" value="P:putrescine biosynthetic process from arginine, via ornithine"/>
    <property type="evidence" value="ECO:0007669"/>
    <property type="project" value="TreeGrafter"/>
</dbReference>
<evidence type="ECO:0000259" key="4">
    <source>
        <dbReference type="Pfam" id="PF00278"/>
    </source>
</evidence>
<reference evidence="5" key="1">
    <citation type="submission" date="2021-01" db="EMBL/GenBank/DDBJ databases">
        <authorList>
            <person name="Corre E."/>
            <person name="Pelletier E."/>
            <person name="Niang G."/>
            <person name="Scheremetjew M."/>
            <person name="Finn R."/>
            <person name="Kale V."/>
            <person name="Holt S."/>
            <person name="Cochrane G."/>
            <person name="Meng A."/>
            <person name="Brown T."/>
            <person name="Cohen L."/>
        </authorList>
    </citation>
    <scope>NUCLEOTIDE SEQUENCE</scope>
    <source>
        <strain evidence="5">Isolate 1302-5</strain>
    </source>
</reference>
<dbReference type="AlphaFoldDB" id="A0A7S4KE41"/>
<evidence type="ECO:0000256" key="2">
    <source>
        <dbReference type="ARBA" id="ARBA00023239"/>
    </source>
</evidence>
<organism evidence="5">
    <name type="scientific">Odontella aurita</name>
    <dbReference type="NCBI Taxonomy" id="265563"/>
    <lineage>
        <taxon>Eukaryota</taxon>
        <taxon>Sar</taxon>
        <taxon>Stramenopiles</taxon>
        <taxon>Ochrophyta</taxon>
        <taxon>Bacillariophyta</taxon>
        <taxon>Mediophyceae</taxon>
        <taxon>Biddulphiophycidae</taxon>
        <taxon>Eupodiscales</taxon>
        <taxon>Odontellaceae</taxon>
        <taxon>Odontella</taxon>
    </lineage>
</organism>
<keyword evidence="1" id="KW-0663">Pyridoxal phosphate</keyword>
<dbReference type="EMBL" id="HBKQ01063515">
    <property type="protein sequence ID" value="CAE2291235.1"/>
    <property type="molecule type" value="Transcribed_RNA"/>
</dbReference>
<dbReference type="Pfam" id="PF00278">
    <property type="entry name" value="Orn_DAP_Arg_deC"/>
    <property type="match status" value="1"/>
</dbReference>
<feature type="region of interest" description="Disordered" evidence="3">
    <location>
        <begin position="345"/>
        <end position="370"/>
    </location>
</feature>
<dbReference type="GO" id="GO:0004586">
    <property type="term" value="F:ornithine decarboxylase activity"/>
    <property type="evidence" value="ECO:0007669"/>
    <property type="project" value="TreeGrafter"/>
</dbReference>
<dbReference type="GO" id="GO:0005737">
    <property type="term" value="C:cytoplasm"/>
    <property type="evidence" value="ECO:0007669"/>
    <property type="project" value="TreeGrafter"/>
</dbReference>